<evidence type="ECO:0000256" key="1">
    <source>
        <dbReference type="ARBA" id="ARBA00010211"/>
    </source>
</evidence>
<proteinExistence type="inferred from homology"/>
<comment type="similarity">
    <text evidence="1">Belongs to the FAH family.</text>
</comment>
<dbReference type="GO" id="GO:0016787">
    <property type="term" value="F:hydrolase activity"/>
    <property type="evidence" value="ECO:0007669"/>
    <property type="project" value="UniProtKB-KW"/>
</dbReference>
<organism evidence="4 5">
    <name type="scientific">Caproiciproducens galactitolivorans</name>
    <dbReference type="NCBI Taxonomy" id="642589"/>
    <lineage>
        <taxon>Bacteria</taxon>
        <taxon>Bacillati</taxon>
        <taxon>Bacillota</taxon>
        <taxon>Clostridia</taxon>
        <taxon>Eubacteriales</taxon>
        <taxon>Acutalibacteraceae</taxon>
        <taxon>Caproiciproducens</taxon>
    </lineage>
</organism>
<accession>A0ABT4BXD0</accession>
<dbReference type="InterPro" id="IPR011234">
    <property type="entry name" value="Fumarylacetoacetase-like_C"/>
</dbReference>
<evidence type="ECO:0000259" key="3">
    <source>
        <dbReference type="Pfam" id="PF01557"/>
    </source>
</evidence>
<keyword evidence="2" id="KW-0479">Metal-binding</keyword>
<reference evidence="4 5" key="1">
    <citation type="submission" date="2022-11" db="EMBL/GenBank/DDBJ databases">
        <authorList>
            <person name="Caiyu Z."/>
        </authorList>
    </citation>
    <scope>NUCLEOTIDE SEQUENCE [LARGE SCALE GENOMIC DNA]</scope>
    <source>
        <strain evidence="4 5">YR-4</strain>
    </source>
</reference>
<evidence type="ECO:0000313" key="4">
    <source>
        <dbReference type="EMBL" id="MCY1714596.1"/>
    </source>
</evidence>
<dbReference type="PANTHER" id="PTHR42796">
    <property type="entry name" value="FUMARYLACETOACETATE HYDROLASE DOMAIN-CONTAINING PROTEIN 2A-RELATED"/>
    <property type="match status" value="1"/>
</dbReference>
<dbReference type="InterPro" id="IPR036663">
    <property type="entry name" value="Fumarylacetoacetase_C_sf"/>
</dbReference>
<name>A0ABT4BXD0_9FIRM</name>
<keyword evidence="4" id="KW-0378">Hydrolase</keyword>
<comment type="caution">
    <text evidence="4">The sequence shown here is derived from an EMBL/GenBank/DDBJ whole genome shotgun (WGS) entry which is preliminary data.</text>
</comment>
<evidence type="ECO:0000256" key="2">
    <source>
        <dbReference type="ARBA" id="ARBA00022723"/>
    </source>
</evidence>
<dbReference type="Proteomes" id="UP001082703">
    <property type="component" value="Unassembled WGS sequence"/>
</dbReference>
<dbReference type="RefSeq" id="WP_268058651.1">
    <property type="nucleotide sequence ID" value="NZ_JAPOHA010000009.1"/>
</dbReference>
<protein>
    <submittedName>
        <fullName evidence="4">Fumarylacetoacetate hydrolase family protein</fullName>
    </submittedName>
</protein>
<dbReference type="InterPro" id="IPR051121">
    <property type="entry name" value="FAH"/>
</dbReference>
<evidence type="ECO:0000313" key="5">
    <source>
        <dbReference type="Proteomes" id="UP001082703"/>
    </source>
</evidence>
<dbReference type="PANTHER" id="PTHR42796:SF4">
    <property type="entry name" value="FUMARYLACETOACETATE HYDROLASE DOMAIN-CONTAINING PROTEIN 2A"/>
    <property type="match status" value="1"/>
</dbReference>
<gene>
    <name evidence="4" type="ORF">OUY18_10055</name>
</gene>
<dbReference type="Gene3D" id="3.90.850.10">
    <property type="entry name" value="Fumarylacetoacetase-like, C-terminal domain"/>
    <property type="match status" value="1"/>
</dbReference>
<dbReference type="Pfam" id="PF01557">
    <property type="entry name" value="FAA_hydrolase"/>
    <property type="match status" value="1"/>
</dbReference>
<feature type="domain" description="Fumarylacetoacetase-like C-terminal" evidence="3">
    <location>
        <begin position="82"/>
        <end position="293"/>
    </location>
</feature>
<dbReference type="SUPFAM" id="SSF56529">
    <property type="entry name" value="FAH"/>
    <property type="match status" value="1"/>
</dbReference>
<sequence length="294" mass="32293">MKFVTCSYKGKELAGILSNNGKDFYPLSAFGCAEESLNAFIRRDGMHRFSDWEEQLASKTADVVPLNQIKLLAPIPEPAQDILCLGVNFMAHAEESARFKKEAFANDRKDTVYFSKRVNRAVADGDSIDGHFDIVDSLDYEAELAVIIGKNAFQVSEADAFSYVFGYTILNDVSARNLQTRHKQWYFGKSLDGFCPMGPWIVTADAFEKPPRLAIRSRINGELRQDSTTALFITGIARAISELSQGITLKAGTILAMGTPAGVGMGFTPPKFLKSGDIVECEIEGIGKLTNPVK</sequence>
<keyword evidence="5" id="KW-1185">Reference proteome</keyword>
<dbReference type="EMBL" id="JAPOHA010000009">
    <property type="protein sequence ID" value="MCY1714596.1"/>
    <property type="molecule type" value="Genomic_DNA"/>
</dbReference>